<evidence type="ECO:0000256" key="1">
    <source>
        <dbReference type="ARBA" id="ARBA00022553"/>
    </source>
</evidence>
<dbReference type="InterPro" id="IPR051813">
    <property type="entry name" value="HepT_RNase_toxin"/>
</dbReference>
<keyword evidence="5" id="KW-0378">Hydrolase</keyword>
<name>Q9ZAF2_THETH</name>
<dbReference type="GO" id="GO:0000166">
    <property type="term" value="F:nucleotide binding"/>
    <property type="evidence" value="ECO:0007669"/>
    <property type="project" value="UniProtKB-KW"/>
</dbReference>
<evidence type="ECO:0008006" key="7">
    <source>
        <dbReference type="Google" id="ProtNLM"/>
    </source>
</evidence>
<dbReference type="EMBL" id="Y18353">
    <property type="protein sequence ID" value="CAA77138.1"/>
    <property type="molecule type" value="Genomic_DNA"/>
</dbReference>
<reference evidence="6" key="2">
    <citation type="journal article" date="2000" name="J. Bacteriol.">
        <title>Organization and expression of a Thermus thermophilus arginine cluster: presence of unidentified open reading frames and absence of a Shine-Dalgarno sequence.</title>
        <authorList>
            <person name="Sanchez R."/>
            <person name="Roovers M."/>
            <person name="Glansdorff N."/>
        </authorList>
    </citation>
    <scope>NUCLEOTIDE SEQUENCE</scope>
    <source>
        <strain evidence="6">HB27</strain>
    </source>
</reference>
<evidence type="ECO:0000256" key="2">
    <source>
        <dbReference type="ARBA" id="ARBA00022649"/>
    </source>
</evidence>
<dbReference type="PANTHER" id="PTHR34139:SF1">
    <property type="entry name" value="RNASE MJ1380-RELATED"/>
    <property type="match status" value="1"/>
</dbReference>
<dbReference type="GO" id="GO:0016787">
    <property type="term" value="F:hydrolase activity"/>
    <property type="evidence" value="ECO:0007669"/>
    <property type="project" value="UniProtKB-KW"/>
</dbReference>
<dbReference type="PANTHER" id="PTHR34139">
    <property type="entry name" value="UPF0331 PROTEIN MJ0127"/>
    <property type="match status" value="1"/>
</dbReference>
<evidence type="ECO:0000313" key="6">
    <source>
        <dbReference type="EMBL" id="CAA77138.1"/>
    </source>
</evidence>
<reference evidence="6" key="1">
    <citation type="submission" date="1998-11" db="EMBL/GenBank/DDBJ databases">
        <authorList>
            <person name="Sanchez R.A."/>
        </authorList>
    </citation>
    <scope>NUCLEOTIDE SEQUENCE</scope>
    <source>
        <strain evidence="6">HB27</strain>
    </source>
</reference>
<keyword evidence="4" id="KW-0547">Nucleotide-binding</keyword>
<keyword evidence="2" id="KW-1277">Toxin-antitoxin system</keyword>
<keyword evidence="3" id="KW-0540">Nuclease</keyword>
<evidence type="ECO:0000256" key="3">
    <source>
        <dbReference type="ARBA" id="ARBA00022722"/>
    </source>
</evidence>
<keyword evidence="1" id="KW-0597">Phosphoprotein</keyword>
<evidence type="ECO:0000256" key="4">
    <source>
        <dbReference type="ARBA" id="ARBA00022741"/>
    </source>
</evidence>
<dbReference type="AlphaFoldDB" id="Q9ZAF2"/>
<dbReference type="GO" id="GO:0004540">
    <property type="term" value="F:RNA nuclease activity"/>
    <property type="evidence" value="ECO:0007669"/>
    <property type="project" value="InterPro"/>
</dbReference>
<evidence type="ECO:0000256" key="5">
    <source>
        <dbReference type="ARBA" id="ARBA00022801"/>
    </source>
</evidence>
<dbReference type="GO" id="GO:0110001">
    <property type="term" value="C:toxin-antitoxin complex"/>
    <property type="evidence" value="ECO:0007669"/>
    <property type="project" value="InterPro"/>
</dbReference>
<protein>
    <recommendedName>
        <fullName evidence="7">Nucleotidyltransferase</fullName>
    </recommendedName>
</protein>
<accession>Q9ZAF2</accession>
<dbReference type="InterPro" id="IPR008201">
    <property type="entry name" value="HepT-like"/>
</dbReference>
<proteinExistence type="predicted"/>
<dbReference type="Pfam" id="PF01934">
    <property type="entry name" value="HepT-like"/>
    <property type="match status" value="1"/>
</dbReference>
<sequence length="94" mass="10595">MRSEGLDFHAFVRNELVYDAVLRNLEVLGEAAKKVPDSVRARHPSVEWRAIAGLRDVLAHAYFALDEATLWDIVAQKVPALAEVLRQILEEEDA</sequence>
<organism evidence="6">
    <name type="scientific">Thermus thermophilus</name>
    <dbReference type="NCBI Taxonomy" id="274"/>
    <lineage>
        <taxon>Bacteria</taxon>
        <taxon>Thermotogati</taxon>
        <taxon>Deinococcota</taxon>
        <taxon>Deinococci</taxon>
        <taxon>Thermales</taxon>
        <taxon>Thermaceae</taxon>
        <taxon>Thermus</taxon>
    </lineage>
</organism>